<organism evidence="2">
    <name type="scientific">Sipha flava</name>
    <name type="common">yellow sugarcane aphid</name>
    <dbReference type="NCBI Taxonomy" id="143950"/>
    <lineage>
        <taxon>Eukaryota</taxon>
        <taxon>Metazoa</taxon>
        <taxon>Ecdysozoa</taxon>
        <taxon>Arthropoda</taxon>
        <taxon>Hexapoda</taxon>
        <taxon>Insecta</taxon>
        <taxon>Pterygota</taxon>
        <taxon>Neoptera</taxon>
        <taxon>Paraneoptera</taxon>
        <taxon>Hemiptera</taxon>
        <taxon>Sternorrhyncha</taxon>
        <taxon>Aphidomorpha</taxon>
        <taxon>Aphidoidea</taxon>
        <taxon>Aphididae</taxon>
        <taxon>Sipha</taxon>
    </lineage>
</organism>
<proteinExistence type="predicted"/>
<evidence type="ECO:0000313" key="5">
    <source>
        <dbReference type="RefSeq" id="XP_025421468.1"/>
    </source>
</evidence>
<sequence>MSAYLFITIFIIGNFLIPIESAILDQIDSNEIPTTIKDESDSLDTFCSTFPPTNCFESEKPDELKNDVELFQEQFCLNRRSFRCIEEFARRCLPSITHYYTVISNVLYRSHKILKLSLCTNGPYTDEELKHADCLRFGKMLYNGKCPEKFEDGSNNVTSVHETLERYVHCVNNIAAMACGMETGIFLSDYTHAFNIPLEKSNLKPLPVIRL</sequence>
<dbReference type="OrthoDB" id="10051804at2759"/>
<dbReference type="AlphaFoldDB" id="A0A2S2QA37"/>
<dbReference type="EMBL" id="GGMS01005405">
    <property type="protein sequence ID" value="MBY74608.1"/>
    <property type="molecule type" value="Transcribed_RNA"/>
</dbReference>
<evidence type="ECO:0000256" key="1">
    <source>
        <dbReference type="SAM" id="SignalP"/>
    </source>
</evidence>
<evidence type="ECO:0000313" key="3">
    <source>
        <dbReference type="Proteomes" id="UP000694846"/>
    </source>
</evidence>
<evidence type="ECO:0000313" key="2">
    <source>
        <dbReference type="EMBL" id="MBY74608.1"/>
    </source>
</evidence>
<accession>A0A2S2QA37</accession>
<feature type="chain" id="PRO_5044579082" evidence="1">
    <location>
        <begin position="22"/>
        <end position="211"/>
    </location>
</feature>
<keyword evidence="1" id="KW-0732">Signal</keyword>
<dbReference type="RefSeq" id="XP_025421468.1">
    <property type="nucleotide sequence ID" value="XM_025565683.1"/>
</dbReference>
<gene>
    <name evidence="4 5" type="primary">LOC112691436</name>
    <name evidence="2" type="ORF">g.16345</name>
</gene>
<feature type="signal peptide" evidence="1">
    <location>
        <begin position="1"/>
        <end position="21"/>
    </location>
</feature>
<dbReference type="GeneID" id="112691436"/>
<reference evidence="2" key="1">
    <citation type="submission" date="2018-04" db="EMBL/GenBank/DDBJ databases">
        <title>Transcriptome assembly of Sipha flava.</title>
        <authorList>
            <person name="Scully E.D."/>
            <person name="Geib S.M."/>
            <person name="Palmer N.A."/>
            <person name="Koch K."/>
            <person name="Bradshaw J."/>
            <person name="Heng-Moss T."/>
            <person name="Sarath G."/>
        </authorList>
    </citation>
    <scope>NUCLEOTIDE SEQUENCE</scope>
</reference>
<evidence type="ECO:0000313" key="4">
    <source>
        <dbReference type="RefSeq" id="XP_025421467.1"/>
    </source>
</evidence>
<dbReference type="RefSeq" id="XP_025421467.1">
    <property type="nucleotide sequence ID" value="XM_025565682.1"/>
</dbReference>
<keyword evidence="3" id="KW-1185">Reference proteome</keyword>
<name>A0A2S2QA37_9HEMI</name>
<reference evidence="4 5" key="2">
    <citation type="submission" date="2025-04" db="UniProtKB">
        <authorList>
            <consortium name="RefSeq"/>
        </authorList>
    </citation>
    <scope>IDENTIFICATION</scope>
    <source>
        <tissue evidence="4 5">Whole body</tissue>
    </source>
</reference>
<dbReference type="Proteomes" id="UP000694846">
    <property type="component" value="Unplaced"/>
</dbReference>
<protein>
    <submittedName>
        <fullName evidence="4 5">Uncharacterized protein LOC112691436</fullName>
    </submittedName>
</protein>